<dbReference type="PANTHER" id="PTHR47756">
    <property type="entry name" value="BLL6612 PROTEIN-RELATED"/>
    <property type="match status" value="1"/>
</dbReference>
<comment type="caution">
    <text evidence="8">The sequence shown here is derived from an EMBL/GenBank/DDBJ whole genome shotgun (WGS) entry which is preliminary data.</text>
</comment>
<organism evidence="8 9">
    <name type="scientific">Luteipulveratus halotolerans</name>
    <dbReference type="NCBI Taxonomy" id="1631356"/>
    <lineage>
        <taxon>Bacteria</taxon>
        <taxon>Bacillati</taxon>
        <taxon>Actinomycetota</taxon>
        <taxon>Actinomycetes</taxon>
        <taxon>Micrococcales</taxon>
        <taxon>Dermacoccaceae</taxon>
        <taxon>Luteipulveratus</taxon>
    </lineage>
</organism>
<dbReference type="InterPro" id="IPR013325">
    <property type="entry name" value="RNA_pol_sigma_r2"/>
</dbReference>
<evidence type="ECO:0000259" key="7">
    <source>
        <dbReference type="Pfam" id="PF20239"/>
    </source>
</evidence>
<proteinExistence type="inferred from homology"/>
<sequence>MAADQAAIETVFREEFGRVVATLIKRFGDIDLAEEMAQEAFVEALQRWPRDGVPPNPGGWLTTTARNRGIDRLRRESHREAKHEAAHHLYGEEQDMPVAPVTSVNDERLRLLFTCCHPALATDAQVALTLRLLGGLTVPEVADAFLVPERTMAQRITRAKRKIKAANIPYRVPRDADLPDRLKGVLATIYLVFNEGYLPQSGEHAIRTDLCHEAIRLGRVLRDLMPDEPEVAGLLALMVLTESRRTARVADDGLLVPLDEQDRTTWDRTLIDEGHDLVRWCLQRNRPGPYQLLAAVNAVHTDADSVEETDWRQIVALYDQMYAVSPTPVVALNRAVAVGEVDGPAASLAIVDGLALDSYHPFHATRADLLRRLGRTDDARAAYDRAIELAANPAEIAFLTRRRDALTAGENPAG</sequence>
<dbReference type="SUPFAM" id="SSF88946">
    <property type="entry name" value="Sigma2 domain of RNA polymerase sigma factors"/>
    <property type="match status" value="1"/>
</dbReference>
<dbReference type="GO" id="GO:0003677">
    <property type="term" value="F:DNA binding"/>
    <property type="evidence" value="ECO:0007669"/>
    <property type="project" value="InterPro"/>
</dbReference>
<dbReference type="InterPro" id="IPR036388">
    <property type="entry name" value="WH-like_DNA-bd_sf"/>
</dbReference>
<protein>
    <submittedName>
        <fullName evidence="8">RNA polymerase subunit sigma-24</fullName>
    </submittedName>
</protein>
<evidence type="ECO:0000256" key="2">
    <source>
        <dbReference type="ARBA" id="ARBA00023015"/>
    </source>
</evidence>
<name>A0A0L6CQ27_9MICO</name>
<dbReference type="Proteomes" id="UP000037397">
    <property type="component" value="Unassembled WGS sequence"/>
</dbReference>
<evidence type="ECO:0000256" key="1">
    <source>
        <dbReference type="ARBA" id="ARBA00010641"/>
    </source>
</evidence>
<dbReference type="PANTHER" id="PTHR47756:SF2">
    <property type="entry name" value="BLL6612 PROTEIN"/>
    <property type="match status" value="1"/>
</dbReference>
<accession>A0A0L6CQ27</accession>
<dbReference type="Pfam" id="PF04542">
    <property type="entry name" value="Sigma70_r2"/>
    <property type="match status" value="1"/>
</dbReference>
<dbReference type="GO" id="GO:0006352">
    <property type="term" value="P:DNA-templated transcription initiation"/>
    <property type="evidence" value="ECO:0007669"/>
    <property type="project" value="InterPro"/>
</dbReference>
<keyword evidence="3" id="KW-0731">Sigma factor</keyword>
<dbReference type="PATRIC" id="fig|1631356.3.peg.4124"/>
<keyword evidence="2" id="KW-0805">Transcription regulation</keyword>
<dbReference type="Gene3D" id="1.10.1740.10">
    <property type="match status" value="1"/>
</dbReference>
<feature type="domain" description="RNA polymerase sigma-70 region 2" evidence="5">
    <location>
        <begin position="16"/>
        <end position="77"/>
    </location>
</feature>
<dbReference type="InterPro" id="IPR046531">
    <property type="entry name" value="DUF6596"/>
</dbReference>
<dbReference type="Pfam" id="PF20239">
    <property type="entry name" value="DUF6596"/>
    <property type="match status" value="1"/>
</dbReference>
<dbReference type="InterPro" id="IPR013324">
    <property type="entry name" value="RNA_pol_sigma_r3/r4-like"/>
</dbReference>
<dbReference type="EMBL" id="LAIR01000002">
    <property type="protein sequence ID" value="KNX39638.1"/>
    <property type="molecule type" value="Genomic_DNA"/>
</dbReference>
<gene>
    <name evidence="8" type="ORF">VV01_20515</name>
</gene>
<evidence type="ECO:0000259" key="6">
    <source>
        <dbReference type="Pfam" id="PF08281"/>
    </source>
</evidence>
<dbReference type="STRING" id="1631356.VV01_20515"/>
<dbReference type="GO" id="GO:0016987">
    <property type="term" value="F:sigma factor activity"/>
    <property type="evidence" value="ECO:0007669"/>
    <property type="project" value="UniProtKB-KW"/>
</dbReference>
<evidence type="ECO:0000256" key="4">
    <source>
        <dbReference type="ARBA" id="ARBA00023163"/>
    </source>
</evidence>
<dbReference type="AlphaFoldDB" id="A0A0L6CQ27"/>
<keyword evidence="4" id="KW-0804">Transcription</keyword>
<dbReference type="SUPFAM" id="SSF88659">
    <property type="entry name" value="Sigma3 and sigma4 domains of RNA polymerase sigma factors"/>
    <property type="match status" value="1"/>
</dbReference>
<dbReference type="InterPro" id="IPR014284">
    <property type="entry name" value="RNA_pol_sigma-70_dom"/>
</dbReference>
<evidence type="ECO:0000313" key="8">
    <source>
        <dbReference type="EMBL" id="KNX39638.1"/>
    </source>
</evidence>
<comment type="similarity">
    <text evidence="1">Belongs to the sigma-70 factor family. ECF subfamily.</text>
</comment>
<keyword evidence="9" id="KW-1185">Reference proteome</keyword>
<dbReference type="Gene3D" id="1.10.10.10">
    <property type="entry name" value="Winged helix-like DNA-binding domain superfamily/Winged helix DNA-binding domain"/>
    <property type="match status" value="1"/>
</dbReference>
<dbReference type="InterPro" id="IPR013249">
    <property type="entry name" value="RNA_pol_sigma70_r4_t2"/>
</dbReference>
<feature type="domain" description="RNA polymerase sigma factor 70 region 4 type 2" evidence="6">
    <location>
        <begin position="112"/>
        <end position="163"/>
    </location>
</feature>
<dbReference type="OrthoDB" id="9780299at2"/>
<feature type="domain" description="DUF6596" evidence="7">
    <location>
        <begin position="181"/>
        <end position="279"/>
    </location>
</feature>
<reference evidence="9" key="1">
    <citation type="submission" date="2015-03" db="EMBL/GenBank/DDBJ databases">
        <title>Luteipulveratus halotolerans sp. nov., a novel actinobacterium (Dermacoccaceae) from Sarawak, Malaysia.</title>
        <authorList>
            <person name="Juboi H."/>
            <person name="Basik A."/>
            <person name="Shamsul S.S."/>
            <person name="Arnold P."/>
            <person name="Schmitt E.K."/>
            <person name="Sanglier J.-J."/>
            <person name="Yeo T."/>
        </authorList>
    </citation>
    <scope>NUCLEOTIDE SEQUENCE [LARGE SCALE GENOMIC DNA]</scope>
    <source>
        <strain evidence="9">C296001</strain>
    </source>
</reference>
<evidence type="ECO:0000313" key="9">
    <source>
        <dbReference type="Proteomes" id="UP000037397"/>
    </source>
</evidence>
<evidence type="ECO:0000259" key="5">
    <source>
        <dbReference type="Pfam" id="PF04542"/>
    </source>
</evidence>
<evidence type="ECO:0000256" key="3">
    <source>
        <dbReference type="ARBA" id="ARBA00023082"/>
    </source>
</evidence>
<dbReference type="Pfam" id="PF08281">
    <property type="entry name" value="Sigma70_r4_2"/>
    <property type="match status" value="1"/>
</dbReference>
<dbReference type="NCBIfam" id="TIGR02937">
    <property type="entry name" value="sigma70-ECF"/>
    <property type="match status" value="1"/>
</dbReference>
<dbReference type="InterPro" id="IPR007627">
    <property type="entry name" value="RNA_pol_sigma70_r2"/>
</dbReference>